<comment type="caution">
    <text evidence="2">The sequence shown here is derived from an EMBL/GenBank/DDBJ whole genome shotgun (WGS) entry which is preliminary data.</text>
</comment>
<keyword evidence="3" id="KW-1185">Reference proteome</keyword>
<accession>A0A3D8SE21</accession>
<organism evidence="2 3">
    <name type="scientific">Coleophoma cylindrospora</name>
    <dbReference type="NCBI Taxonomy" id="1849047"/>
    <lineage>
        <taxon>Eukaryota</taxon>
        <taxon>Fungi</taxon>
        <taxon>Dikarya</taxon>
        <taxon>Ascomycota</taxon>
        <taxon>Pezizomycotina</taxon>
        <taxon>Leotiomycetes</taxon>
        <taxon>Helotiales</taxon>
        <taxon>Dermateaceae</taxon>
        <taxon>Coleophoma</taxon>
    </lineage>
</organism>
<gene>
    <name evidence="2" type="ORF">BP6252_02175</name>
</gene>
<feature type="region of interest" description="Disordered" evidence="1">
    <location>
        <begin position="121"/>
        <end position="247"/>
    </location>
</feature>
<dbReference type="Proteomes" id="UP000256645">
    <property type="component" value="Unassembled WGS sequence"/>
</dbReference>
<evidence type="ECO:0000313" key="2">
    <source>
        <dbReference type="EMBL" id="RDW84585.1"/>
    </source>
</evidence>
<feature type="compositionally biased region" description="Polar residues" evidence="1">
    <location>
        <begin position="208"/>
        <end position="237"/>
    </location>
</feature>
<dbReference type="OrthoDB" id="5422351at2759"/>
<evidence type="ECO:0000256" key="1">
    <source>
        <dbReference type="SAM" id="MobiDB-lite"/>
    </source>
</evidence>
<dbReference type="AlphaFoldDB" id="A0A3D8SE21"/>
<dbReference type="PANTHER" id="PTHR40625">
    <property type="entry name" value="GTP-BINDING PROTEIN ESDC-RELATED"/>
    <property type="match status" value="1"/>
</dbReference>
<dbReference type="PANTHER" id="PTHR40625:SF1">
    <property type="entry name" value="AMP-ACTIVATED PROTEIN KINASE GLYCOGEN-BINDING DOMAIN-CONTAINING PROTEIN"/>
    <property type="match status" value="1"/>
</dbReference>
<feature type="region of interest" description="Disordered" evidence="1">
    <location>
        <begin position="278"/>
        <end position="308"/>
    </location>
</feature>
<evidence type="ECO:0000313" key="3">
    <source>
        <dbReference type="Proteomes" id="UP000256645"/>
    </source>
</evidence>
<proteinExistence type="predicted"/>
<name>A0A3D8SE21_9HELO</name>
<dbReference type="EMBL" id="PDLM01000002">
    <property type="protein sequence ID" value="RDW84585.1"/>
    <property type="molecule type" value="Genomic_DNA"/>
</dbReference>
<reference evidence="2 3" key="1">
    <citation type="journal article" date="2018" name="IMA Fungus">
        <title>IMA Genome-F 9: Draft genome sequence of Annulohypoxylon stygium, Aspergillus mulundensis, Berkeleyomyces basicola (syn. Thielaviopsis basicola), Ceratocystis smalleyi, two Cercospora beticola strains, Coleophoma cylindrospora, Fusarium fracticaudum, Phialophora cf. hyalina, and Morchella septimelata.</title>
        <authorList>
            <person name="Wingfield B.D."/>
            <person name="Bills G.F."/>
            <person name="Dong Y."/>
            <person name="Huang W."/>
            <person name="Nel W.J."/>
            <person name="Swalarsk-Parry B.S."/>
            <person name="Vaghefi N."/>
            <person name="Wilken P.M."/>
            <person name="An Z."/>
            <person name="de Beer Z.W."/>
            <person name="De Vos L."/>
            <person name="Chen L."/>
            <person name="Duong T.A."/>
            <person name="Gao Y."/>
            <person name="Hammerbacher A."/>
            <person name="Kikkert J.R."/>
            <person name="Li Y."/>
            <person name="Li H."/>
            <person name="Li K."/>
            <person name="Li Q."/>
            <person name="Liu X."/>
            <person name="Ma X."/>
            <person name="Naidoo K."/>
            <person name="Pethybridge S.J."/>
            <person name="Sun J."/>
            <person name="Steenkamp E.T."/>
            <person name="van der Nest M.A."/>
            <person name="van Wyk S."/>
            <person name="Wingfield M.J."/>
            <person name="Xiong C."/>
            <person name="Yue Q."/>
            <person name="Zhang X."/>
        </authorList>
    </citation>
    <scope>NUCLEOTIDE SEQUENCE [LARGE SCALE GENOMIC DNA]</scope>
    <source>
        <strain evidence="2 3">BP6252</strain>
    </source>
</reference>
<protein>
    <submittedName>
        <fullName evidence="2">Uncharacterized protein</fullName>
    </submittedName>
</protein>
<feature type="compositionally biased region" description="Low complexity" evidence="1">
    <location>
        <begin position="129"/>
        <end position="138"/>
    </location>
</feature>
<dbReference type="STRING" id="1849047.A0A3D8SE21"/>
<sequence length="441" mass="48922">MERDIRRARDQWRGCYTFDDIICDGEGANAVPRRSGGLKMGCTYYYYYELDDGTEFHDTSLPSTTYCPYLPGQPVNHMYVPVEVEPTRYRSASLSEVANEHIKTLNPSDKFLSLRPPPRNLAMVQRSNTSPAPASTTSLAKTRSTRSLSPKSEKSPWSPKSIFSRRPSAPSPLETSDRGRAAPLEKTTDGDCNISYPLLLSHVGATRSDISPQTREASSIRPSTPKRSSATQSFRSETTSHHASDVDIPDDIAEELEDDENFANQLSRFSLSESFTKLSPPPFSSARASPPISRSSLDKPLPEIPRSPLMPEPLRVVVPASELPRSHFSTSTISTTINSPTESNFCYSEGRSSMSEFDYDDYADMDTAPFKNGFSGYSLPDGEYESEQTLRKPSSRSVVDQRTLANLEALESPAEVAERENALAQLMREMQYLGDHIIGGK</sequence>
<feature type="compositionally biased region" description="Low complexity" evidence="1">
    <location>
        <begin position="284"/>
        <end position="295"/>
    </location>
</feature>
<feature type="compositionally biased region" description="Low complexity" evidence="1">
    <location>
        <begin position="147"/>
        <end position="161"/>
    </location>
</feature>